<dbReference type="InterPro" id="IPR011037">
    <property type="entry name" value="Pyrv_Knase-like_insert_dom_sf"/>
</dbReference>
<feature type="domain" description="MOSC" evidence="1">
    <location>
        <begin position="30"/>
        <end position="164"/>
    </location>
</feature>
<dbReference type="RefSeq" id="WP_262682184.1">
    <property type="nucleotide sequence ID" value="NZ_JAOQIO010000005.1"/>
</dbReference>
<sequence length="215" mass="24074">MDMKLVSLNISMPVTVDYQGKPVQTGIFKNPVDQELLLSTTQLEGDGQADLVNHGGADKAVCVYCAEHYIYWQEKLQRKLPYGAFGENFTIEGLLESDIHIGDTYEIGTAVVQLSQPRQPCFKLAVKHGIKDLPVQVQETGYTGYYFRVLQEGRVSAGQTFRLVERQPLAITVTTANRLKYVDKSDTTAIRQLLSVGALSDSWRASFEKRLENPE</sequence>
<dbReference type="EMBL" id="JAOQIO010000005">
    <property type="protein sequence ID" value="MCU6790684.1"/>
    <property type="molecule type" value="Genomic_DNA"/>
</dbReference>
<proteinExistence type="predicted"/>
<evidence type="ECO:0000313" key="3">
    <source>
        <dbReference type="Proteomes" id="UP001652445"/>
    </source>
</evidence>
<gene>
    <name evidence="2" type="ORF">OB236_00970</name>
</gene>
<keyword evidence="3" id="KW-1185">Reference proteome</keyword>
<dbReference type="Proteomes" id="UP001652445">
    <property type="component" value="Unassembled WGS sequence"/>
</dbReference>
<protein>
    <submittedName>
        <fullName evidence="2">MOSC domain-containing protein</fullName>
    </submittedName>
</protein>
<dbReference type="PANTHER" id="PTHR30212:SF4">
    <property type="entry name" value="MOSC DOMAIN-CONTAINING PROTEIN"/>
    <property type="match status" value="1"/>
</dbReference>
<dbReference type="Pfam" id="PF03475">
    <property type="entry name" value="YiiM_3-alpha"/>
    <property type="match status" value="1"/>
</dbReference>
<dbReference type="Gene3D" id="2.40.33.20">
    <property type="entry name" value="PK beta-barrel domain-like"/>
    <property type="match status" value="1"/>
</dbReference>
<comment type="caution">
    <text evidence="2">The sequence shown here is derived from an EMBL/GenBank/DDBJ whole genome shotgun (WGS) entry which is preliminary data.</text>
</comment>
<dbReference type="InterPro" id="IPR052353">
    <property type="entry name" value="Benzoxazolinone_Detox_Enz"/>
</dbReference>
<evidence type="ECO:0000313" key="2">
    <source>
        <dbReference type="EMBL" id="MCU6790684.1"/>
    </source>
</evidence>
<accession>A0ABT2U7S8</accession>
<dbReference type="SUPFAM" id="SSF50800">
    <property type="entry name" value="PK beta-barrel domain-like"/>
    <property type="match status" value="1"/>
</dbReference>
<dbReference type="Pfam" id="PF03473">
    <property type="entry name" value="MOSC"/>
    <property type="match status" value="1"/>
</dbReference>
<organism evidence="2 3">
    <name type="scientific">Paenibacillus baimaensis</name>
    <dbReference type="NCBI Taxonomy" id="2982185"/>
    <lineage>
        <taxon>Bacteria</taxon>
        <taxon>Bacillati</taxon>
        <taxon>Bacillota</taxon>
        <taxon>Bacilli</taxon>
        <taxon>Bacillales</taxon>
        <taxon>Paenibacillaceae</taxon>
        <taxon>Paenibacillus</taxon>
    </lineage>
</organism>
<evidence type="ECO:0000259" key="1">
    <source>
        <dbReference type="PROSITE" id="PS51340"/>
    </source>
</evidence>
<dbReference type="PANTHER" id="PTHR30212">
    <property type="entry name" value="PROTEIN YIIM"/>
    <property type="match status" value="1"/>
</dbReference>
<name>A0ABT2U7S8_9BACL</name>
<dbReference type="InterPro" id="IPR005302">
    <property type="entry name" value="MoCF_Sase_C"/>
</dbReference>
<reference evidence="2 3" key="1">
    <citation type="submission" date="2022-09" db="EMBL/GenBank/DDBJ databases">
        <authorList>
            <person name="Han X.L."/>
            <person name="Wang Q."/>
            <person name="Lu T."/>
        </authorList>
    </citation>
    <scope>NUCLEOTIDE SEQUENCE [LARGE SCALE GENOMIC DNA]</scope>
    <source>
        <strain evidence="2 3">WQ 127069</strain>
    </source>
</reference>
<dbReference type="InterPro" id="IPR005163">
    <property type="entry name" value="Tri_helical_YiiM-like"/>
</dbReference>
<dbReference type="PROSITE" id="PS51340">
    <property type="entry name" value="MOSC"/>
    <property type="match status" value="1"/>
</dbReference>